<comment type="catalytic activity">
    <reaction evidence="6">
        <text>tRNA(Met) + L-methionine + ATP = L-methionyl-tRNA(Met) + AMP + diphosphate</text>
        <dbReference type="Rhea" id="RHEA:13481"/>
        <dbReference type="Rhea" id="RHEA-COMP:9667"/>
        <dbReference type="Rhea" id="RHEA-COMP:9698"/>
        <dbReference type="ChEBI" id="CHEBI:30616"/>
        <dbReference type="ChEBI" id="CHEBI:33019"/>
        <dbReference type="ChEBI" id="CHEBI:57844"/>
        <dbReference type="ChEBI" id="CHEBI:78442"/>
        <dbReference type="ChEBI" id="CHEBI:78530"/>
        <dbReference type="ChEBI" id="CHEBI:456215"/>
        <dbReference type="EC" id="6.1.1.10"/>
    </reaction>
</comment>
<dbReference type="InterPro" id="IPR015413">
    <property type="entry name" value="Methionyl/Leucyl_tRNA_Synth"/>
</dbReference>
<dbReference type="SUPFAM" id="SSF52374">
    <property type="entry name" value="Nucleotidylyl transferase"/>
    <property type="match status" value="1"/>
</dbReference>
<evidence type="ECO:0000256" key="5">
    <source>
        <dbReference type="ARBA" id="ARBA00023146"/>
    </source>
</evidence>
<dbReference type="InterPro" id="IPR023458">
    <property type="entry name" value="Met-tRNA_ligase_1"/>
</dbReference>
<dbReference type="Gene3D" id="3.40.50.620">
    <property type="entry name" value="HUPs"/>
    <property type="match status" value="1"/>
</dbReference>
<evidence type="ECO:0000313" key="9">
    <source>
        <dbReference type="EMBL" id="MDT9685692.1"/>
    </source>
</evidence>
<dbReference type="Proteomes" id="UP001250181">
    <property type="component" value="Unassembled WGS sequence"/>
</dbReference>
<protein>
    <submittedName>
        <fullName evidence="9">Class I tRNA ligase family protein</fullName>
    </submittedName>
</protein>
<keyword evidence="1 7" id="KW-0436">Ligase</keyword>
<dbReference type="Gene3D" id="2.20.28.20">
    <property type="entry name" value="Methionyl-tRNA synthetase, Zn-domain"/>
    <property type="match status" value="1"/>
</dbReference>
<keyword evidence="3 7" id="KW-0067">ATP-binding</keyword>
<gene>
    <name evidence="9" type="ORF">RND61_27025</name>
</gene>
<dbReference type="EMBL" id="JAWCTQ010000045">
    <property type="protein sequence ID" value="MDT9685692.1"/>
    <property type="molecule type" value="Genomic_DNA"/>
</dbReference>
<dbReference type="PANTHER" id="PTHR45765">
    <property type="entry name" value="METHIONINE--TRNA LIGASE"/>
    <property type="match status" value="1"/>
</dbReference>
<evidence type="ECO:0000256" key="7">
    <source>
        <dbReference type="RuleBase" id="RU363039"/>
    </source>
</evidence>
<organism evidence="9 10">
    <name type="scientific">Streptomyces tamarix</name>
    <dbReference type="NCBI Taxonomy" id="3078565"/>
    <lineage>
        <taxon>Bacteria</taxon>
        <taxon>Bacillati</taxon>
        <taxon>Actinomycetota</taxon>
        <taxon>Actinomycetes</taxon>
        <taxon>Kitasatosporales</taxon>
        <taxon>Streptomycetaceae</taxon>
        <taxon>Streptomyces</taxon>
    </lineage>
</organism>
<evidence type="ECO:0000259" key="8">
    <source>
        <dbReference type="Pfam" id="PF09334"/>
    </source>
</evidence>
<dbReference type="Pfam" id="PF09334">
    <property type="entry name" value="tRNA-synt_1g"/>
    <property type="match status" value="1"/>
</dbReference>
<evidence type="ECO:0000256" key="3">
    <source>
        <dbReference type="ARBA" id="ARBA00022840"/>
    </source>
</evidence>
<evidence type="ECO:0000256" key="2">
    <source>
        <dbReference type="ARBA" id="ARBA00022741"/>
    </source>
</evidence>
<keyword evidence="4 7" id="KW-0648">Protein biosynthesis</keyword>
<reference evidence="9 10" key="1">
    <citation type="submission" date="2023-09" db="EMBL/GenBank/DDBJ databases">
        <title>Streptomyces sp. nov.: A antagonism against Alternaria gaisen Producing Streptochlin, Isolated from Tamarix root soil.</title>
        <authorList>
            <person name="Chen Y."/>
        </authorList>
    </citation>
    <scope>NUCLEOTIDE SEQUENCE [LARGE SCALE GENOMIC DNA]</scope>
    <source>
        <strain evidence="9 10">TRM76323</strain>
    </source>
</reference>
<evidence type="ECO:0000313" key="10">
    <source>
        <dbReference type="Proteomes" id="UP001250181"/>
    </source>
</evidence>
<evidence type="ECO:0000256" key="4">
    <source>
        <dbReference type="ARBA" id="ARBA00022917"/>
    </source>
</evidence>
<comment type="similarity">
    <text evidence="7">Belongs to the class-I aminoacyl-tRNA synthetase family.</text>
</comment>
<feature type="domain" description="Methionyl/Leucyl tRNA synthetase" evidence="8">
    <location>
        <begin position="4"/>
        <end position="385"/>
    </location>
</feature>
<dbReference type="GO" id="GO:0016874">
    <property type="term" value="F:ligase activity"/>
    <property type="evidence" value="ECO:0007669"/>
    <property type="project" value="UniProtKB-KW"/>
</dbReference>
<sequence>MNTYVVTSAPPSPDTDPHLGRLAGSFLGADVLTRHLRQRGHQVRYVGYCDEHSTRVASRAAKSGVTPHALARVVGDRMGDTLTLGAMRPDWFTRPLADFAHAHWVRRFFLALWEAGALEVREFPALRCVPCDRYLHEADVRGSCRHCAAPADGACCGSCGLPQDPEGLVDPRCTDCGAVPDTVAQRRIAFPLEGYREQLAAYHDKAWGAAEWRPRPRAFLDRLMAAELPVVPVSRVADHGIPVPLPGWEEHVLDTGFSGIWGLVAATERLAEAYGERNVALPLWADPATRIVAFTGVDQIFAHVALWPALLLAEGTLGLPDQVVVSETVQPRNAQSGAVWDGDFLRRTNADALRFHLCLTAAEGAESEFSLSEYADTVTTVLAGGLETWTDTVLDLLAEDFRRTVPAAVPAGPMTIERRDLTRRIADALGTEAYSPLRAAEDLATAVERALIDVRRLRSLREAGRGREYAAGLTAHVELLAAFTVAAAPLMPGWSAFLAGELGLAVDQESRLPVWADEDERLVPAGTVLPEAVPVYFHEQW</sequence>
<dbReference type="InterPro" id="IPR029038">
    <property type="entry name" value="MetRS_Zn"/>
</dbReference>
<comment type="caution">
    <text evidence="9">The sequence shown here is derived from an EMBL/GenBank/DDBJ whole genome shotgun (WGS) entry which is preliminary data.</text>
</comment>
<dbReference type="InterPro" id="IPR014729">
    <property type="entry name" value="Rossmann-like_a/b/a_fold"/>
</dbReference>
<keyword evidence="10" id="KW-1185">Reference proteome</keyword>
<keyword evidence="5 7" id="KW-0030">Aminoacyl-tRNA synthetase</keyword>
<evidence type="ECO:0000256" key="6">
    <source>
        <dbReference type="ARBA" id="ARBA00047364"/>
    </source>
</evidence>
<proteinExistence type="inferred from homology"/>
<dbReference type="PANTHER" id="PTHR45765:SF1">
    <property type="entry name" value="METHIONINE--TRNA LIGASE, CYTOPLASMIC"/>
    <property type="match status" value="1"/>
</dbReference>
<accession>A0ABU3QSG1</accession>
<dbReference type="RefSeq" id="WP_315880730.1">
    <property type="nucleotide sequence ID" value="NZ_JAWCTQ010000045.1"/>
</dbReference>
<evidence type="ECO:0000256" key="1">
    <source>
        <dbReference type="ARBA" id="ARBA00022598"/>
    </source>
</evidence>
<name>A0ABU3QSG1_9ACTN</name>
<keyword evidence="2 7" id="KW-0547">Nucleotide-binding</keyword>